<evidence type="ECO:0000313" key="8">
    <source>
        <dbReference type="Proteomes" id="UP001595912"/>
    </source>
</evidence>
<dbReference type="InterPro" id="IPR004111">
    <property type="entry name" value="Repressor_TetR_C"/>
</dbReference>
<dbReference type="PANTHER" id="PTHR30055:SF151">
    <property type="entry name" value="TRANSCRIPTIONAL REGULATORY PROTEIN"/>
    <property type="match status" value="1"/>
</dbReference>
<reference evidence="8" key="1">
    <citation type="journal article" date="2019" name="Int. J. Syst. Evol. Microbiol.">
        <title>The Global Catalogue of Microorganisms (GCM) 10K type strain sequencing project: providing services to taxonomists for standard genome sequencing and annotation.</title>
        <authorList>
            <consortium name="The Broad Institute Genomics Platform"/>
            <consortium name="The Broad Institute Genome Sequencing Center for Infectious Disease"/>
            <person name="Wu L."/>
            <person name="Ma J."/>
        </authorList>
    </citation>
    <scope>NUCLEOTIDE SEQUENCE [LARGE SCALE GENOMIC DNA]</scope>
    <source>
        <strain evidence="8">CGMCC 4.7152</strain>
    </source>
</reference>
<feature type="region of interest" description="Disordered" evidence="5">
    <location>
        <begin position="1"/>
        <end position="38"/>
    </location>
</feature>
<dbReference type="Gene3D" id="1.10.10.60">
    <property type="entry name" value="Homeodomain-like"/>
    <property type="match status" value="1"/>
</dbReference>
<dbReference type="SUPFAM" id="SSF48498">
    <property type="entry name" value="Tetracyclin repressor-like, C-terminal domain"/>
    <property type="match status" value="1"/>
</dbReference>
<dbReference type="Proteomes" id="UP001595912">
    <property type="component" value="Unassembled WGS sequence"/>
</dbReference>
<protein>
    <submittedName>
        <fullName evidence="7">TetR/AcrR family transcriptional regulator C-terminal domain-containing protein</fullName>
    </submittedName>
</protein>
<dbReference type="RefSeq" id="WP_380118291.1">
    <property type="nucleotide sequence ID" value="NZ_JBHSIU010000034.1"/>
</dbReference>
<feature type="compositionally biased region" description="Polar residues" evidence="5">
    <location>
        <begin position="1"/>
        <end position="10"/>
    </location>
</feature>
<proteinExistence type="predicted"/>
<dbReference type="InterPro" id="IPR050109">
    <property type="entry name" value="HTH-type_TetR-like_transc_reg"/>
</dbReference>
<evidence type="ECO:0000256" key="1">
    <source>
        <dbReference type="ARBA" id="ARBA00023015"/>
    </source>
</evidence>
<dbReference type="EMBL" id="JBHSIU010000034">
    <property type="protein sequence ID" value="MFC5001338.1"/>
    <property type="molecule type" value="Genomic_DNA"/>
</dbReference>
<sequence>MSPTPSTQGLDQEPADRPNARRGASAPVSGSVWTRPPRPTRRRLSLEAIVRAAVDLADAEGLDAITIRRVAAELNARPMSLYSFMDRKDDLIELMVDEILGEMVLGEPPKDWLAALHAIAAQTRAVGRRHPWLIAAIMQRPALGPNAVRHAEQSMAALAGLGLEREEARTLLIAVDAFTMGFGGLELAGHSMRQRDGLTESQWADSTGAYLDDLSRAGRAPHLAQLAEEPSDQAFATSLNWLLAGFAASHGKTIGEP</sequence>
<evidence type="ECO:0000313" key="7">
    <source>
        <dbReference type="EMBL" id="MFC5001338.1"/>
    </source>
</evidence>
<dbReference type="InterPro" id="IPR009057">
    <property type="entry name" value="Homeodomain-like_sf"/>
</dbReference>
<comment type="caution">
    <text evidence="7">The sequence shown here is derived from an EMBL/GenBank/DDBJ whole genome shotgun (WGS) entry which is preliminary data.</text>
</comment>
<keyword evidence="2 4" id="KW-0238">DNA-binding</keyword>
<dbReference type="InterPro" id="IPR036271">
    <property type="entry name" value="Tet_transcr_reg_TetR-rel_C_sf"/>
</dbReference>
<dbReference type="Pfam" id="PF02909">
    <property type="entry name" value="TetR_C_1"/>
    <property type="match status" value="1"/>
</dbReference>
<feature type="DNA-binding region" description="H-T-H motif" evidence="4">
    <location>
        <begin position="66"/>
        <end position="85"/>
    </location>
</feature>
<accession>A0ABV9W1S4</accession>
<dbReference type="Gene3D" id="1.10.357.10">
    <property type="entry name" value="Tetracycline Repressor, domain 2"/>
    <property type="match status" value="1"/>
</dbReference>
<evidence type="ECO:0000256" key="5">
    <source>
        <dbReference type="SAM" id="MobiDB-lite"/>
    </source>
</evidence>
<feature type="domain" description="HTH tetR-type" evidence="6">
    <location>
        <begin position="43"/>
        <end position="103"/>
    </location>
</feature>
<evidence type="ECO:0000259" key="6">
    <source>
        <dbReference type="PROSITE" id="PS50977"/>
    </source>
</evidence>
<evidence type="ECO:0000256" key="3">
    <source>
        <dbReference type="ARBA" id="ARBA00023163"/>
    </source>
</evidence>
<dbReference type="PROSITE" id="PS50977">
    <property type="entry name" value="HTH_TETR_2"/>
    <property type="match status" value="1"/>
</dbReference>
<dbReference type="PANTHER" id="PTHR30055">
    <property type="entry name" value="HTH-TYPE TRANSCRIPTIONAL REGULATOR RUTR"/>
    <property type="match status" value="1"/>
</dbReference>
<keyword evidence="8" id="KW-1185">Reference proteome</keyword>
<dbReference type="InterPro" id="IPR001647">
    <property type="entry name" value="HTH_TetR"/>
</dbReference>
<gene>
    <name evidence="7" type="ORF">ACFPIJ_26330</name>
</gene>
<keyword evidence="1" id="KW-0805">Transcription regulation</keyword>
<dbReference type="SUPFAM" id="SSF46689">
    <property type="entry name" value="Homeodomain-like"/>
    <property type="match status" value="1"/>
</dbReference>
<evidence type="ECO:0000256" key="2">
    <source>
        <dbReference type="ARBA" id="ARBA00023125"/>
    </source>
</evidence>
<name>A0ABV9W1S4_9ACTN</name>
<organism evidence="7 8">
    <name type="scientific">Dactylosporangium cerinum</name>
    <dbReference type="NCBI Taxonomy" id="1434730"/>
    <lineage>
        <taxon>Bacteria</taxon>
        <taxon>Bacillati</taxon>
        <taxon>Actinomycetota</taxon>
        <taxon>Actinomycetes</taxon>
        <taxon>Micromonosporales</taxon>
        <taxon>Micromonosporaceae</taxon>
        <taxon>Dactylosporangium</taxon>
    </lineage>
</organism>
<keyword evidence="3" id="KW-0804">Transcription</keyword>
<evidence type="ECO:0000256" key="4">
    <source>
        <dbReference type="PROSITE-ProRule" id="PRU00335"/>
    </source>
</evidence>